<dbReference type="InterPro" id="IPR001451">
    <property type="entry name" value="Hexapep"/>
</dbReference>
<dbReference type="Gene3D" id="2.160.10.10">
    <property type="entry name" value="Hexapeptide repeat proteins"/>
    <property type="match status" value="1"/>
</dbReference>
<evidence type="ECO:0000256" key="1">
    <source>
        <dbReference type="ARBA" id="ARBA00022516"/>
    </source>
</evidence>
<keyword evidence="4" id="KW-0443">Lipid metabolism</keyword>
<keyword evidence="9" id="KW-1185">Reference proteome</keyword>
<dbReference type="GO" id="GO:0016020">
    <property type="term" value="C:membrane"/>
    <property type="evidence" value="ECO:0007669"/>
    <property type="project" value="GOC"/>
</dbReference>
<dbReference type="SUPFAM" id="SSF51161">
    <property type="entry name" value="Trimeric LpxA-like enzymes"/>
    <property type="match status" value="1"/>
</dbReference>
<feature type="domain" description="UDP N-acetylglucosamine O-acyltransferase C-terminal" evidence="6">
    <location>
        <begin position="222"/>
        <end position="270"/>
    </location>
</feature>
<dbReference type="NCBIfam" id="NF003657">
    <property type="entry name" value="PRK05289.1"/>
    <property type="match status" value="1"/>
</dbReference>
<dbReference type="Proteomes" id="UP000332933">
    <property type="component" value="Unassembled WGS sequence"/>
</dbReference>
<evidence type="ECO:0000259" key="6">
    <source>
        <dbReference type="Pfam" id="PF13720"/>
    </source>
</evidence>
<dbReference type="InterPro" id="IPR029098">
    <property type="entry name" value="Acetyltransf_C"/>
</dbReference>
<proteinExistence type="predicted"/>
<keyword evidence="3" id="KW-0808">Transferase</keyword>
<evidence type="ECO:0000256" key="3">
    <source>
        <dbReference type="ARBA" id="ARBA00022679"/>
    </source>
</evidence>
<dbReference type="InterPro" id="IPR010137">
    <property type="entry name" value="Lipid_A_LpxA"/>
</dbReference>
<evidence type="ECO:0000313" key="7">
    <source>
        <dbReference type="EMBL" id="KAF0698730.1"/>
    </source>
</evidence>
<evidence type="ECO:0000313" key="8">
    <source>
        <dbReference type="EMBL" id="VFT87556.1"/>
    </source>
</evidence>
<accession>A0A485KRJ5</accession>
<dbReference type="Pfam" id="PF13720">
    <property type="entry name" value="Acetyltransf_11"/>
    <property type="match status" value="1"/>
</dbReference>
<dbReference type="GO" id="GO:0009245">
    <property type="term" value="P:lipid A biosynthetic process"/>
    <property type="evidence" value="ECO:0007669"/>
    <property type="project" value="UniProtKB-KW"/>
</dbReference>
<dbReference type="OrthoDB" id="25818at2759"/>
<reference evidence="8 9" key="1">
    <citation type="submission" date="2019-03" db="EMBL/GenBank/DDBJ databases">
        <authorList>
            <person name="Gaulin E."/>
            <person name="Dumas B."/>
        </authorList>
    </citation>
    <scope>NUCLEOTIDE SEQUENCE [LARGE SCALE GENOMIC DNA]</scope>
    <source>
        <strain evidence="8">CBS 568.67</strain>
    </source>
</reference>
<reference evidence="7" key="2">
    <citation type="submission" date="2019-06" db="EMBL/GenBank/DDBJ databases">
        <title>Genomics analysis of Aphanomyces spp. identifies a new class of oomycete effector associated with host adaptation.</title>
        <authorList>
            <person name="Gaulin E."/>
        </authorList>
    </citation>
    <scope>NUCLEOTIDE SEQUENCE</scope>
    <source>
        <strain evidence="7">CBS 578.67</strain>
    </source>
</reference>
<name>A0A485KRJ5_9STRA</name>
<dbReference type="PANTHER" id="PTHR43480:SF1">
    <property type="entry name" value="ACYL-[ACYL-CARRIER-PROTEIN]--UDP-N-ACETYLGLUCOSAMINE O-ACYLTRANSFERASE, MITOCHONDRIAL-RELATED"/>
    <property type="match status" value="1"/>
</dbReference>
<protein>
    <submittedName>
        <fullName evidence="8">Aste57867_10684 protein</fullName>
    </submittedName>
</protein>
<dbReference type="PANTHER" id="PTHR43480">
    <property type="entry name" value="ACYL-[ACYL-CARRIER-PROTEIN]--UDP-N-ACETYLGLUCOSAMINE O-ACYLTRANSFERASE"/>
    <property type="match status" value="1"/>
</dbReference>
<dbReference type="AlphaFoldDB" id="A0A485KRJ5"/>
<evidence type="ECO:0000256" key="5">
    <source>
        <dbReference type="ARBA" id="ARBA00023315"/>
    </source>
</evidence>
<dbReference type="PROSITE" id="PS00101">
    <property type="entry name" value="HEXAPEP_TRANSFERASES"/>
    <property type="match status" value="1"/>
</dbReference>
<dbReference type="InterPro" id="IPR011004">
    <property type="entry name" value="Trimer_LpxA-like_sf"/>
</dbReference>
<keyword evidence="5" id="KW-0012">Acyltransferase</keyword>
<dbReference type="InterPro" id="IPR018357">
    <property type="entry name" value="Hexapep_transf_CS"/>
</dbReference>
<gene>
    <name evidence="8" type="primary">Aste57867_10684</name>
    <name evidence="7" type="ORF">As57867_010644</name>
    <name evidence="8" type="ORF">ASTE57867_10684</name>
</gene>
<evidence type="ECO:0000256" key="2">
    <source>
        <dbReference type="ARBA" id="ARBA00022556"/>
    </source>
</evidence>
<dbReference type="Pfam" id="PF00132">
    <property type="entry name" value="Hexapep"/>
    <property type="match status" value="2"/>
</dbReference>
<sequence length="325" mass="34870">MQRNWRPLLRRHASSAPSALMESMDNYLEHISASPSLPPSIKALTTEIHPTAVVHKNARIGRGVQIGPYCVVGPDVHLHDSVVLKSHVVVEGVTTIGENTTLFPFGCIGGPPQDKKHRDGGGPSALVIGKDCLIREHVTINCGTSSDDGMTRVGDACWILAGVHIGHDCSVGNRVVISNNACLAGHVTIGDLAIIGGQAGIKQFVNIGRLAMIGGMSAVDGDVLPYGLVVGNRAKLVGLNLVGLSRMQTLRPHRKEMLQMYRYIYNVPGNGYAPPLPLAPHMTLMERAIEARQHSNDSANPMLITMIDFVLESPARRRSTLCAAL</sequence>
<dbReference type="NCBIfam" id="TIGR01852">
    <property type="entry name" value="lipid_A_lpxA"/>
    <property type="match status" value="1"/>
</dbReference>
<evidence type="ECO:0000256" key="4">
    <source>
        <dbReference type="ARBA" id="ARBA00023098"/>
    </source>
</evidence>
<dbReference type="GO" id="GO:0008780">
    <property type="term" value="F:acyl-[acyl-carrier-protein]-UDP-N-acetylglucosamine O-acyltransferase activity"/>
    <property type="evidence" value="ECO:0007669"/>
    <property type="project" value="InterPro"/>
</dbReference>
<dbReference type="EMBL" id="VJMH01005223">
    <property type="protein sequence ID" value="KAF0698730.1"/>
    <property type="molecule type" value="Genomic_DNA"/>
</dbReference>
<keyword evidence="1" id="KW-0444">Lipid biosynthesis</keyword>
<organism evidence="8 9">
    <name type="scientific">Aphanomyces stellatus</name>
    <dbReference type="NCBI Taxonomy" id="120398"/>
    <lineage>
        <taxon>Eukaryota</taxon>
        <taxon>Sar</taxon>
        <taxon>Stramenopiles</taxon>
        <taxon>Oomycota</taxon>
        <taxon>Saprolegniomycetes</taxon>
        <taxon>Saprolegniales</taxon>
        <taxon>Verrucalvaceae</taxon>
        <taxon>Aphanomyces</taxon>
    </lineage>
</organism>
<keyword evidence="2" id="KW-0441">Lipid A biosynthesis</keyword>
<dbReference type="CDD" id="cd03351">
    <property type="entry name" value="LbH_UDP-GlcNAc_AT"/>
    <property type="match status" value="1"/>
</dbReference>
<evidence type="ECO:0000313" key="9">
    <source>
        <dbReference type="Proteomes" id="UP000332933"/>
    </source>
</evidence>
<dbReference type="EMBL" id="CAADRA010005244">
    <property type="protein sequence ID" value="VFT87556.1"/>
    <property type="molecule type" value="Genomic_DNA"/>
</dbReference>